<keyword evidence="2" id="KW-1185">Reference proteome</keyword>
<dbReference type="EMBL" id="JBJJXI010000112">
    <property type="protein sequence ID" value="KAL3391077.1"/>
    <property type="molecule type" value="Genomic_DNA"/>
</dbReference>
<evidence type="ECO:0000313" key="1">
    <source>
        <dbReference type="EMBL" id="KAL3391077.1"/>
    </source>
</evidence>
<dbReference type="Proteomes" id="UP001627154">
    <property type="component" value="Unassembled WGS sequence"/>
</dbReference>
<dbReference type="AlphaFoldDB" id="A0ABD2WEX7"/>
<reference evidence="1 2" key="1">
    <citation type="journal article" date="2024" name="bioRxiv">
        <title>A reference genome for Trichogramma kaykai: A tiny desert-dwelling parasitoid wasp with competing sex-ratio distorters.</title>
        <authorList>
            <person name="Culotta J."/>
            <person name="Lindsey A.R."/>
        </authorList>
    </citation>
    <scope>NUCLEOTIDE SEQUENCE [LARGE SCALE GENOMIC DNA]</scope>
    <source>
        <strain evidence="1 2">KSX58</strain>
    </source>
</reference>
<dbReference type="Gene3D" id="3.30.420.10">
    <property type="entry name" value="Ribonuclease H-like superfamily/Ribonuclease H"/>
    <property type="match status" value="1"/>
</dbReference>
<proteinExistence type="predicted"/>
<gene>
    <name evidence="1" type="ORF">TKK_014143</name>
</gene>
<sequence>MPTVQNIVATQVELAKKITNFLVNSINKLGPDGTPAAQQSIFGWLLTGPTGFTDGNAPIAVTAFHTRTEPSISQALQRFWEIKEIPATRFLTPEEQLCEKLYLDTVRHREDGRYQARPENQQMAPLSDCCVKPARLFEVSGVDFAGPFAIQASKVRGSSTYVKAYICIFVRMLTKAVHIEVVTGLTTDDNIVINNSQERNCIIILNNQTEAFKYIEASYNRLFLFDFMRCLRFKCKPGTSPLWGGEVLLMTTSNCDIDRKFLAWSVALEISGTAMKSWSIVLKSKLSTLDAHDNLIV</sequence>
<organism evidence="1 2">
    <name type="scientific">Trichogramma kaykai</name>
    <dbReference type="NCBI Taxonomy" id="54128"/>
    <lineage>
        <taxon>Eukaryota</taxon>
        <taxon>Metazoa</taxon>
        <taxon>Ecdysozoa</taxon>
        <taxon>Arthropoda</taxon>
        <taxon>Hexapoda</taxon>
        <taxon>Insecta</taxon>
        <taxon>Pterygota</taxon>
        <taxon>Neoptera</taxon>
        <taxon>Endopterygota</taxon>
        <taxon>Hymenoptera</taxon>
        <taxon>Apocrita</taxon>
        <taxon>Proctotrupomorpha</taxon>
        <taxon>Chalcidoidea</taxon>
        <taxon>Trichogrammatidae</taxon>
        <taxon>Trichogramma</taxon>
    </lineage>
</organism>
<evidence type="ECO:0000313" key="2">
    <source>
        <dbReference type="Proteomes" id="UP001627154"/>
    </source>
</evidence>
<accession>A0ABD2WEX7</accession>
<name>A0ABD2WEX7_9HYME</name>
<comment type="caution">
    <text evidence="1">The sequence shown here is derived from an EMBL/GenBank/DDBJ whole genome shotgun (WGS) entry which is preliminary data.</text>
</comment>
<protein>
    <submittedName>
        <fullName evidence="1">Uncharacterized protein</fullName>
    </submittedName>
</protein>
<dbReference type="InterPro" id="IPR036397">
    <property type="entry name" value="RNaseH_sf"/>
</dbReference>